<evidence type="ECO:0000256" key="1">
    <source>
        <dbReference type="PROSITE-ProRule" id="PRU00339"/>
    </source>
</evidence>
<dbReference type="PROSITE" id="PS50005">
    <property type="entry name" value="TPR"/>
    <property type="match status" value="1"/>
</dbReference>
<organism evidence="3 4">
    <name type="scientific">Vibrio campbellii</name>
    <dbReference type="NCBI Taxonomy" id="680"/>
    <lineage>
        <taxon>Bacteria</taxon>
        <taxon>Pseudomonadati</taxon>
        <taxon>Pseudomonadota</taxon>
        <taxon>Gammaproteobacteria</taxon>
        <taxon>Vibrionales</taxon>
        <taxon>Vibrionaceae</taxon>
        <taxon>Vibrio</taxon>
    </lineage>
</organism>
<name>A0ABY5ICU2_9VIBR</name>
<dbReference type="RefSeq" id="WP_255898012.1">
    <property type="nucleotide sequence ID" value="NZ_CP050470.1"/>
</dbReference>
<gene>
    <name evidence="3" type="ORF">HB762_08855</name>
</gene>
<dbReference type="EMBL" id="CP050470">
    <property type="protein sequence ID" value="UTZ31502.1"/>
    <property type="molecule type" value="Genomic_DNA"/>
</dbReference>
<dbReference type="Proteomes" id="UP001059912">
    <property type="component" value="Chromosome 1"/>
</dbReference>
<dbReference type="Gene3D" id="1.25.40.10">
    <property type="entry name" value="Tetratricopeptide repeat domain"/>
    <property type="match status" value="1"/>
</dbReference>
<dbReference type="InterPro" id="IPR011990">
    <property type="entry name" value="TPR-like_helical_dom_sf"/>
</dbReference>
<dbReference type="Pfam" id="PF14280">
    <property type="entry name" value="DUF4365"/>
    <property type="match status" value="1"/>
</dbReference>
<dbReference type="SUPFAM" id="SSF48452">
    <property type="entry name" value="TPR-like"/>
    <property type="match status" value="1"/>
</dbReference>
<feature type="domain" description="DUF4365" evidence="2">
    <location>
        <begin position="13"/>
        <end position="143"/>
    </location>
</feature>
<evidence type="ECO:0000313" key="3">
    <source>
        <dbReference type="EMBL" id="UTZ31502.1"/>
    </source>
</evidence>
<reference evidence="3" key="1">
    <citation type="submission" date="2020-03" db="EMBL/GenBank/DDBJ databases">
        <title>Five strains of Vibrio campbellii isolated from Mariana Trench.</title>
        <authorList>
            <person name="Liang J."/>
            <person name="Zhang X.-H."/>
        </authorList>
    </citation>
    <scope>NUCLEOTIDE SEQUENCE</scope>
    <source>
        <strain evidence="3">LJC013</strain>
    </source>
</reference>
<evidence type="ECO:0000259" key="2">
    <source>
        <dbReference type="Pfam" id="PF14280"/>
    </source>
</evidence>
<protein>
    <submittedName>
        <fullName evidence="3">DUF4365 domain-containing protein</fullName>
    </submittedName>
</protein>
<feature type="repeat" description="TPR" evidence="1">
    <location>
        <begin position="360"/>
        <end position="393"/>
    </location>
</feature>
<dbReference type="InterPro" id="IPR019734">
    <property type="entry name" value="TPR_rpt"/>
</dbReference>
<dbReference type="InterPro" id="IPR025375">
    <property type="entry name" value="DUF4365"/>
</dbReference>
<proteinExistence type="predicted"/>
<dbReference type="SMART" id="SM00028">
    <property type="entry name" value="TPR"/>
    <property type="match status" value="3"/>
</dbReference>
<accession>A0ABY5ICU2</accession>
<keyword evidence="1" id="KW-0802">TPR repeat</keyword>
<keyword evidence="4" id="KW-1185">Reference proteome</keyword>
<sequence>MSLPRRTRSHILENLSVRKFESLLPEEWIYRIPSHDYGIDGEVEIIDSQGYTTGKKFLVQIKATDEKDITKALKLRMKNKSLNYFDQLKVPVLIVRYLDDSKSIYTRWHYSLNPNDDTKAEQSFCMCFQEKDKWTEKSAEKILNDIDAYYHLKQQILRNPIDVAISIDSSSSLSNYTAQFASKLIDSAKYSQSPFVFSLVSSTDEQSTSFIEIFDKEIYVNLGGVGSFRSNFNPPTSPSDLDTFLANIYVALAFILQNLNHIREAEELYDSYLKNSNYKDEEFAFFSYIATKVQSKRIPDALKYIVETEKRITVDNEEGINFTQIALTLVTSQVPKEQVESVVTAYLDLIENADEPLIRATYYYNIGNCLARENRNRQAIRYYIKAAKTNPDYKLRTYWKKELAGLFFMIGKYASSSELYSQAIQSEDTPENHVLYADSLMLTGKYKQALEGLEEYYPKLETRNSEWCLKVACLEYIIDKLGIEEQSRQGEAGREFLERASEEEIQRYLKDNNALCPDSQYFIATKLAQNEQFEEACLCFLLSAFADEHYKPSWLGAMGSAFSAQDLGLFMHVIEVASRKFGSQIVSEFVSAFPSSNAMLNELALGLIQHCEEYIKTFEEKKFEVRFGDSKSTKSILVDNETFQGTS</sequence>
<evidence type="ECO:0000313" key="4">
    <source>
        <dbReference type="Proteomes" id="UP001059912"/>
    </source>
</evidence>